<accession>D2QQK2</accession>
<sequence length="32" mass="3495">MQSVFTDASECLLNEEARANARASDIIVVIDL</sequence>
<name>D2QQK2_SPILD</name>
<gene>
    <name evidence="1" type="ordered locus">Slin_4805</name>
</gene>
<evidence type="ECO:0000313" key="2">
    <source>
        <dbReference type="Proteomes" id="UP000002028"/>
    </source>
</evidence>
<dbReference type="EMBL" id="CP001769">
    <property type="protein sequence ID" value="ADB40783.1"/>
    <property type="molecule type" value="Genomic_DNA"/>
</dbReference>
<evidence type="ECO:0000313" key="1">
    <source>
        <dbReference type="EMBL" id="ADB40783.1"/>
    </source>
</evidence>
<reference evidence="1 2" key="1">
    <citation type="journal article" date="2010" name="Stand. Genomic Sci.">
        <title>Complete genome sequence of Spirosoma linguale type strain (1).</title>
        <authorList>
            <person name="Lail K."/>
            <person name="Sikorski J."/>
            <person name="Saunders E."/>
            <person name="Lapidus A."/>
            <person name="Glavina Del Rio T."/>
            <person name="Copeland A."/>
            <person name="Tice H."/>
            <person name="Cheng J.-F."/>
            <person name="Lucas S."/>
            <person name="Nolan M."/>
            <person name="Bruce D."/>
            <person name="Goodwin L."/>
            <person name="Pitluck S."/>
            <person name="Ivanova N."/>
            <person name="Mavromatis K."/>
            <person name="Ovchinnikova G."/>
            <person name="Pati A."/>
            <person name="Chen A."/>
            <person name="Palaniappan K."/>
            <person name="Land M."/>
            <person name="Hauser L."/>
            <person name="Chang Y.-J."/>
            <person name="Jeffries C.D."/>
            <person name="Chain P."/>
            <person name="Brettin T."/>
            <person name="Detter J.C."/>
            <person name="Schuetze A."/>
            <person name="Rohde M."/>
            <person name="Tindall B.J."/>
            <person name="Goeker M."/>
            <person name="Bristow J."/>
            <person name="Eisen J.A."/>
            <person name="Markowitz V."/>
            <person name="Hugenholtz P."/>
            <person name="Kyrpides N.C."/>
            <person name="Klenk H.-P."/>
            <person name="Chen F."/>
        </authorList>
    </citation>
    <scope>NUCLEOTIDE SEQUENCE [LARGE SCALE GENOMIC DNA]</scope>
    <source>
        <strain evidence="2">ATCC 33905 / DSM 74 / LMG 10896 / Claus 1</strain>
    </source>
</reference>
<dbReference type="Proteomes" id="UP000002028">
    <property type="component" value="Chromosome"/>
</dbReference>
<dbReference type="AlphaFoldDB" id="D2QQK2"/>
<organism evidence="1 2">
    <name type="scientific">Spirosoma linguale (strain ATCC 33905 / DSM 74 / LMG 10896 / Claus 1)</name>
    <dbReference type="NCBI Taxonomy" id="504472"/>
    <lineage>
        <taxon>Bacteria</taxon>
        <taxon>Pseudomonadati</taxon>
        <taxon>Bacteroidota</taxon>
        <taxon>Cytophagia</taxon>
        <taxon>Cytophagales</taxon>
        <taxon>Cytophagaceae</taxon>
        <taxon>Spirosoma</taxon>
    </lineage>
</organism>
<proteinExistence type="predicted"/>
<dbReference type="HOGENOM" id="CLU_3391421_0_0_10"/>
<keyword evidence="2" id="KW-1185">Reference proteome</keyword>
<dbReference type="KEGG" id="sli:Slin_4805"/>
<protein>
    <submittedName>
        <fullName evidence="1">Uncharacterized protein</fullName>
    </submittedName>
</protein>